<feature type="domain" description="BTB" evidence="3">
    <location>
        <begin position="332"/>
        <end position="401"/>
    </location>
</feature>
<dbReference type="CDD" id="cd18186">
    <property type="entry name" value="BTB_POZ_ZBTB_KLHL-like"/>
    <property type="match status" value="1"/>
</dbReference>
<dbReference type="SMART" id="SM00225">
    <property type="entry name" value="BTB"/>
    <property type="match status" value="2"/>
</dbReference>
<comment type="function">
    <text evidence="1">May act as a substrate-specific adapter of an E3 ubiquitin-protein ligase complex (CUL3-RBX1-BTB) which mediates the ubiquitination and subsequent proteasomal degradation of target proteins.</text>
</comment>
<evidence type="ECO:0000256" key="2">
    <source>
        <dbReference type="ARBA" id="ARBA00004906"/>
    </source>
</evidence>
<dbReference type="Pfam" id="PF00754">
    <property type="entry name" value="F5_F8_type_C"/>
    <property type="match status" value="1"/>
</dbReference>
<dbReference type="Gene3D" id="2.60.120.260">
    <property type="entry name" value="Galactose-binding domain-like"/>
    <property type="match status" value="1"/>
</dbReference>
<dbReference type="AlphaFoldDB" id="A0A8T0J3J0"/>
<dbReference type="InterPro" id="IPR000421">
    <property type="entry name" value="FA58C"/>
</dbReference>
<keyword evidence="5" id="KW-1185">Reference proteome</keyword>
<dbReference type="SUPFAM" id="SSF49785">
    <property type="entry name" value="Galactose-binding domain-like"/>
    <property type="match status" value="1"/>
</dbReference>
<comment type="pathway">
    <text evidence="2">Protein modification; protein ubiquitination.</text>
</comment>
<dbReference type="Pfam" id="PF12248">
    <property type="entry name" value="Methyltransf_FA"/>
    <property type="match status" value="1"/>
</dbReference>
<dbReference type="Pfam" id="PF00651">
    <property type="entry name" value="BTB"/>
    <property type="match status" value="2"/>
</dbReference>
<sequence>MAGNSVLVVPPFDCAWLMGDDQTFPTPGRGCVAFEARANNDVTVVFKDQPGCKHYRTDLGPNYTIILGSHCNRRLKFLVDGKTVVDVAGIVLRPATFERYWISVQDGRITVGKGEPGQSVVHEWADPSPNCKIKYVGLSSWDKHVGYRNVRVLPPAPVSGKYMPNLPDVQGIGGGLAQYLESPEFSDIQFVIGPNRKVVRAHRVLLASSCTGFSHFDGDVVRLPAVNYPVLHAFLQYIYTGRTMVTRSDLSGLQELSEKFGLNCLALQCRQLKLAVSEEADFGNLSISKEDSKLELTYQSPVTIFQEQSTCALNIPVNPAVLVQHLDSGEFSDVNLLVEDYGTVARAHRVILSAWSEPFAKMFTNGMCESSVGQVVIRDTEPEVFMAMLWFMYRGHLDLEERSDYWALLLPLLVLADQFAIQPLQQECCLRLLDCLAEDSACTILQVAASMPNCKALRDACEDCCARHFDYCVIPPAGDFQGLEASCLSQILQHPALSVISEEKVLDAIMMWGANKDDIHSWGDANEQAKIEGTALFQERLEDVKMLLPLVRFPLMSLAVLQMLQISKLCKLFPAMEDLVGEAIEYLCQDLTSSTLQQQEIFQSLDMRTQGRLVKFPRSTVRFSQRLSTFKELLYISDGDCNGVFYYLGTSFGQHPWMNPVLTKKLVVSASSPPSRFTDAKALVSRNYQGTSFAGPCNVGGQMSAWWKVDLGKDQQLLCNYYTVRQDSSSSFMRHWSLEGSMDGQRWTQLRTHHNDQTLSHGGQYASWPVFGANALLPFRFFRVVLLGPTTSASTPWNLSLCYLELYGYFR</sequence>
<protein>
    <recommendedName>
        <fullName evidence="3">BTB domain-containing protein</fullName>
    </recommendedName>
</protein>
<proteinExistence type="predicted"/>
<name>A0A8T0J3J0_CERPU</name>
<dbReference type="Gene3D" id="3.30.710.10">
    <property type="entry name" value="Potassium Channel Kv1.1, Chain A"/>
    <property type="match status" value="2"/>
</dbReference>
<dbReference type="InterPro" id="IPR011333">
    <property type="entry name" value="SKP1/BTB/POZ_sf"/>
</dbReference>
<feature type="domain" description="BTB" evidence="3">
    <location>
        <begin position="186"/>
        <end position="247"/>
    </location>
</feature>
<dbReference type="SUPFAM" id="SSF54695">
    <property type="entry name" value="POZ domain"/>
    <property type="match status" value="2"/>
</dbReference>
<gene>
    <name evidence="4" type="ORF">KC19_1G075100</name>
</gene>
<dbReference type="InterPro" id="IPR022041">
    <property type="entry name" value="Methyltransf_FA"/>
</dbReference>
<evidence type="ECO:0000313" key="5">
    <source>
        <dbReference type="Proteomes" id="UP000822688"/>
    </source>
</evidence>
<reference evidence="4" key="1">
    <citation type="submission" date="2020-06" db="EMBL/GenBank/DDBJ databases">
        <title>WGS assembly of Ceratodon purpureus strain R40.</title>
        <authorList>
            <person name="Carey S.B."/>
            <person name="Jenkins J."/>
            <person name="Shu S."/>
            <person name="Lovell J.T."/>
            <person name="Sreedasyam A."/>
            <person name="Maumus F."/>
            <person name="Tiley G.P."/>
            <person name="Fernandez-Pozo N."/>
            <person name="Barry K."/>
            <person name="Chen C."/>
            <person name="Wang M."/>
            <person name="Lipzen A."/>
            <person name="Daum C."/>
            <person name="Saski C.A."/>
            <person name="Payton A.C."/>
            <person name="Mcbreen J.C."/>
            <person name="Conrad R.E."/>
            <person name="Kollar L.M."/>
            <person name="Olsson S."/>
            <person name="Huttunen S."/>
            <person name="Landis J.B."/>
            <person name="Wickett N.J."/>
            <person name="Johnson M.G."/>
            <person name="Rensing S.A."/>
            <person name="Grimwood J."/>
            <person name="Schmutz J."/>
            <person name="Mcdaniel S.F."/>
        </authorList>
    </citation>
    <scope>NUCLEOTIDE SEQUENCE</scope>
    <source>
        <strain evidence="4">R40</strain>
    </source>
</reference>
<dbReference type="PANTHER" id="PTHR47457">
    <property type="entry name" value="OS05G0345500 PROTEIN"/>
    <property type="match status" value="1"/>
</dbReference>
<dbReference type="InterPro" id="IPR011705">
    <property type="entry name" value="BACK"/>
</dbReference>
<dbReference type="PROSITE" id="PS50097">
    <property type="entry name" value="BTB"/>
    <property type="match status" value="2"/>
</dbReference>
<dbReference type="Gene3D" id="1.25.40.420">
    <property type="match status" value="1"/>
</dbReference>
<evidence type="ECO:0000256" key="1">
    <source>
        <dbReference type="ARBA" id="ARBA00002668"/>
    </source>
</evidence>
<comment type="caution">
    <text evidence="4">The sequence shown here is derived from an EMBL/GenBank/DDBJ whole genome shotgun (WGS) entry which is preliminary data.</text>
</comment>
<dbReference type="OrthoDB" id="19132at2759"/>
<accession>A0A8T0J3J0</accession>
<dbReference type="SMART" id="SM00875">
    <property type="entry name" value="BACK"/>
    <property type="match status" value="1"/>
</dbReference>
<dbReference type="PANTHER" id="PTHR47457:SF1">
    <property type="entry name" value="BTB DOMAIN-CONTAINING PROTEIN-RELATED"/>
    <property type="match status" value="1"/>
</dbReference>
<dbReference type="InterPro" id="IPR008979">
    <property type="entry name" value="Galactose-bd-like_sf"/>
</dbReference>
<evidence type="ECO:0000313" key="4">
    <source>
        <dbReference type="EMBL" id="KAG0590137.1"/>
    </source>
</evidence>
<evidence type="ECO:0000259" key="3">
    <source>
        <dbReference type="PROSITE" id="PS50097"/>
    </source>
</evidence>
<dbReference type="EMBL" id="CM026421">
    <property type="protein sequence ID" value="KAG0590137.1"/>
    <property type="molecule type" value="Genomic_DNA"/>
</dbReference>
<organism evidence="4 5">
    <name type="scientific">Ceratodon purpureus</name>
    <name type="common">Fire moss</name>
    <name type="synonym">Dicranum purpureum</name>
    <dbReference type="NCBI Taxonomy" id="3225"/>
    <lineage>
        <taxon>Eukaryota</taxon>
        <taxon>Viridiplantae</taxon>
        <taxon>Streptophyta</taxon>
        <taxon>Embryophyta</taxon>
        <taxon>Bryophyta</taxon>
        <taxon>Bryophytina</taxon>
        <taxon>Bryopsida</taxon>
        <taxon>Dicranidae</taxon>
        <taxon>Pseudoditrichales</taxon>
        <taxon>Ditrichaceae</taxon>
        <taxon>Ceratodon</taxon>
    </lineage>
</organism>
<dbReference type="InterPro" id="IPR000210">
    <property type="entry name" value="BTB/POZ_dom"/>
</dbReference>
<dbReference type="Proteomes" id="UP000822688">
    <property type="component" value="Chromosome 1"/>
</dbReference>
<dbReference type="Pfam" id="PF07707">
    <property type="entry name" value="BACK"/>
    <property type="match status" value="1"/>
</dbReference>